<dbReference type="SUPFAM" id="SSF51905">
    <property type="entry name" value="FAD/NAD(P)-binding domain"/>
    <property type="match status" value="1"/>
</dbReference>
<dbReference type="Gene3D" id="3.50.50.60">
    <property type="entry name" value="FAD/NAD(P)-binding domain"/>
    <property type="match status" value="2"/>
</dbReference>
<dbReference type="Proteomes" id="UP000516057">
    <property type="component" value="Chromosome"/>
</dbReference>
<dbReference type="KEGG" id="amon:H9L24_07535"/>
<proteinExistence type="inferred from homology"/>
<feature type="domain" description="FAD dependent oxidoreductase" evidence="3">
    <location>
        <begin position="2"/>
        <end position="399"/>
    </location>
</feature>
<evidence type="ECO:0000256" key="1">
    <source>
        <dbReference type="ARBA" id="ARBA00009410"/>
    </source>
</evidence>
<dbReference type="PANTHER" id="PTHR13847:SF280">
    <property type="entry name" value="D-AMINO ACID DEHYDROGENASE"/>
    <property type="match status" value="1"/>
</dbReference>
<dbReference type="InterPro" id="IPR006076">
    <property type="entry name" value="FAD-dep_OxRdtase"/>
</dbReference>
<dbReference type="Pfam" id="PF01266">
    <property type="entry name" value="DAO"/>
    <property type="match status" value="1"/>
</dbReference>
<keyword evidence="2" id="KW-0560">Oxidoreductase</keyword>
<name>A0A7H0HJD5_9BURK</name>
<sequence>MKIAIVGAGIVGVATAYELARDGHEVTVLEQRSAAAEEASFANGGLLAPALLQPWAAPGVGGPPRRPLLGRQALLRIASGVSGADLAWLWRWRRAARQAAKGTLPPALATLEHLARYSQARLHATLAALDMDPECRTGGLVLLRTEPERAALAPVLQLLRDAGVPLHEVDAEAARRIEPGLSPHTPLAAALHLPGGEVGNCRLFALMLRQAAQQLGAQFLFNTTVRRLHTAPAGVQVAGEAAPRSFDAVVLCAGASAAALLRPLGLRLPLAMLHGYTVSAPLREDLYAPQGAVVDAHHQASIARLGQRVRVSGGAELGGAPSLQHAPTLERLYQVLTDWFPGGAQLSSGVQVWRGARPMLPDGPPVLGASGLQGLWLNLGHGASGWTVASGCARVLADLVAQRTPEIAHEGLGAGRF</sequence>
<organism evidence="4 5">
    <name type="scientific">Paenacidovorax monticola</name>
    <dbReference type="NCBI Taxonomy" id="1926868"/>
    <lineage>
        <taxon>Bacteria</taxon>
        <taxon>Pseudomonadati</taxon>
        <taxon>Pseudomonadota</taxon>
        <taxon>Betaproteobacteria</taxon>
        <taxon>Burkholderiales</taxon>
        <taxon>Comamonadaceae</taxon>
        <taxon>Paenacidovorax</taxon>
    </lineage>
</organism>
<dbReference type="GO" id="GO:0005737">
    <property type="term" value="C:cytoplasm"/>
    <property type="evidence" value="ECO:0007669"/>
    <property type="project" value="TreeGrafter"/>
</dbReference>
<evidence type="ECO:0000313" key="5">
    <source>
        <dbReference type="Proteomes" id="UP000516057"/>
    </source>
</evidence>
<dbReference type="AlphaFoldDB" id="A0A7H0HJD5"/>
<dbReference type="RefSeq" id="WP_187737631.1">
    <property type="nucleotide sequence ID" value="NZ_CP060790.1"/>
</dbReference>
<dbReference type="EMBL" id="CP060790">
    <property type="protein sequence ID" value="QNP60651.1"/>
    <property type="molecule type" value="Genomic_DNA"/>
</dbReference>
<dbReference type="Gene3D" id="3.30.9.10">
    <property type="entry name" value="D-Amino Acid Oxidase, subunit A, domain 2"/>
    <property type="match status" value="1"/>
</dbReference>
<dbReference type="PANTHER" id="PTHR13847">
    <property type="entry name" value="SARCOSINE DEHYDROGENASE-RELATED"/>
    <property type="match status" value="1"/>
</dbReference>
<evidence type="ECO:0000259" key="3">
    <source>
        <dbReference type="Pfam" id="PF01266"/>
    </source>
</evidence>
<reference evidence="4 5" key="1">
    <citation type="submission" date="2020-08" db="EMBL/GenBank/DDBJ databases">
        <title>Genome sequence of Acidovorax monticola KACC 19171T.</title>
        <authorList>
            <person name="Hyun D.-W."/>
            <person name="Bae J.-W."/>
        </authorList>
    </citation>
    <scope>NUCLEOTIDE SEQUENCE [LARGE SCALE GENOMIC DNA]</scope>
    <source>
        <strain evidence="4 5">KACC 19171</strain>
    </source>
</reference>
<keyword evidence="5" id="KW-1185">Reference proteome</keyword>
<protein>
    <submittedName>
        <fullName evidence="4">FAD-dependent oxidoreductase</fullName>
    </submittedName>
</protein>
<evidence type="ECO:0000313" key="4">
    <source>
        <dbReference type="EMBL" id="QNP60651.1"/>
    </source>
</evidence>
<dbReference type="GO" id="GO:0005886">
    <property type="term" value="C:plasma membrane"/>
    <property type="evidence" value="ECO:0007669"/>
    <property type="project" value="TreeGrafter"/>
</dbReference>
<accession>A0A7H0HJD5</accession>
<evidence type="ECO:0000256" key="2">
    <source>
        <dbReference type="ARBA" id="ARBA00023002"/>
    </source>
</evidence>
<dbReference type="GO" id="GO:0008718">
    <property type="term" value="F:D-amino-acid dehydrogenase activity"/>
    <property type="evidence" value="ECO:0007669"/>
    <property type="project" value="TreeGrafter"/>
</dbReference>
<dbReference type="InterPro" id="IPR036188">
    <property type="entry name" value="FAD/NAD-bd_sf"/>
</dbReference>
<gene>
    <name evidence="4" type="ORF">H9L24_07535</name>
</gene>
<dbReference type="GO" id="GO:0055130">
    <property type="term" value="P:D-alanine catabolic process"/>
    <property type="evidence" value="ECO:0007669"/>
    <property type="project" value="TreeGrafter"/>
</dbReference>
<comment type="similarity">
    <text evidence="1">Belongs to the DadA oxidoreductase family.</text>
</comment>